<reference evidence="5" key="1">
    <citation type="submission" date="2019-08" db="EMBL/GenBank/DDBJ databases">
        <authorList>
            <person name="Kucharzyk K."/>
            <person name="Murdoch R.W."/>
            <person name="Higgins S."/>
            <person name="Loffler F."/>
        </authorList>
    </citation>
    <scope>NUCLEOTIDE SEQUENCE</scope>
</reference>
<evidence type="ECO:0000256" key="3">
    <source>
        <dbReference type="ARBA" id="ARBA00022801"/>
    </source>
</evidence>
<dbReference type="InterPro" id="IPR051400">
    <property type="entry name" value="HAD-like_hydrolase"/>
</dbReference>
<dbReference type="GO" id="GO:0044281">
    <property type="term" value="P:small molecule metabolic process"/>
    <property type="evidence" value="ECO:0007669"/>
    <property type="project" value="UniProtKB-ARBA"/>
</dbReference>
<evidence type="ECO:0000256" key="1">
    <source>
        <dbReference type="ARBA" id="ARBA00001946"/>
    </source>
</evidence>
<dbReference type="SUPFAM" id="SSF56784">
    <property type="entry name" value="HAD-like"/>
    <property type="match status" value="1"/>
</dbReference>
<dbReference type="EC" id="3.1.3.18" evidence="5"/>
<dbReference type="NCBIfam" id="TIGR01549">
    <property type="entry name" value="HAD-SF-IA-v1"/>
    <property type="match status" value="1"/>
</dbReference>
<dbReference type="PANTHER" id="PTHR46470:SF2">
    <property type="entry name" value="GLYCERALDEHYDE 3-PHOSPHATE PHOSPHATASE"/>
    <property type="match status" value="1"/>
</dbReference>
<keyword evidence="3 5" id="KW-0378">Hydrolase</keyword>
<dbReference type="EMBL" id="VSSQ01000038">
    <property type="protein sequence ID" value="MPL67656.1"/>
    <property type="molecule type" value="Genomic_DNA"/>
</dbReference>
<dbReference type="GO" id="GO:0008967">
    <property type="term" value="F:phosphoglycolate phosphatase activity"/>
    <property type="evidence" value="ECO:0007669"/>
    <property type="project" value="UniProtKB-EC"/>
</dbReference>
<dbReference type="PANTHER" id="PTHR46470">
    <property type="entry name" value="N-ACYLNEURAMINATE-9-PHOSPHATASE"/>
    <property type="match status" value="1"/>
</dbReference>
<dbReference type="InterPro" id="IPR023214">
    <property type="entry name" value="HAD_sf"/>
</dbReference>
<evidence type="ECO:0000256" key="2">
    <source>
        <dbReference type="ARBA" id="ARBA00022723"/>
    </source>
</evidence>
<comment type="cofactor">
    <cofactor evidence="1">
        <name>Mg(2+)</name>
        <dbReference type="ChEBI" id="CHEBI:18420"/>
    </cofactor>
</comment>
<dbReference type="SFLD" id="SFLDG01129">
    <property type="entry name" value="C1.5:_HAD__Beta-PGM__Phosphata"/>
    <property type="match status" value="1"/>
</dbReference>
<keyword evidence="4" id="KW-0460">Magnesium</keyword>
<dbReference type="SFLD" id="SFLDS00003">
    <property type="entry name" value="Haloacid_Dehalogenase"/>
    <property type="match status" value="1"/>
</dbReference>
<dbReference type="AlphaFoldDB" id="A0A644TL16"/>
<dbReference type="InterPro" id="IPR036412">
    <property type="entry name" value="HAD-like_sf"/>
</dbReference>
<accession>A0A644TL16</accession>
<dbReference type="Gene3D" id="1.10.150.240">
    <property type="entry name" value="Putative phosphatase, domain 2"/>
    <property type="match status" value="1"/>
</dbReference>
<evidence type="ECO:0000313" key="5">
    <source>
        <dbReference type="EMBL" id="MPL67656.1"/>
    </source>
</evidence>
<protein>
    <submittedName>
        <fullName evidence="5">Phosphoglycolate phosphatase</fullName>
        <ecNumber evidence="5">3.1.3.18</ecNumber>
    </submittedName>
</protein>
<evidence type="ECO:0000256" key="4">
    <source>
        <dbReference type="ARBA" id="ARBA00022842"/>
    </source>
</evidence>
<proteinExistence type="predicted"/>
<organism evidence="5">
    <name type="scientific">bioreactor metagenome</name>
    <dbReference type="NCBI Taxonomy" id="1076179"/>
    <lineage>
        <taxon>unclassified sequences</taxon>
        <taxon>metagenomes</taxon>
        <taxon>ecological metagenomes</taxon>
    </lineage>
</organism>
<sequence>MAVGFIWFDLGYTLLYNEREKLFNQLITDRGYRRSEGQIELAFHVVDKRFMREYPGLLGTPAKKFMPRYFAQLCEYLEIDGDLTSFLNQWLKAWEENRLEWLAYPFVPGLLKELRSRGFRLGVISNWDPGARDILVRRGILEFFETTIISSEVGAVKPNREIFEIALEKASVKAEDCLYVGDNYYDDAVGASSVGMGYRIINRFGTFGVEELDSSILIRDVTELLPYLEKERR</sequence>
<name>A0A644TL16_9ZZZZ</name>
<dbReference type="InterPro" id="IPR006439">
    <property type="entry name" value="HAD-SF_hydro_IA"/>
</dbReference>
<dbReference type="InterPro" id="IPR023198">
    <property type="entry name" value="PGP-like_dom2"/>
</dbReference>
<dbReference type="InterPro" id="IPR041492">
    <property type="entry name" value="HAD_2"/>
</dbReference>
<keyword evidence="2" id="KW-0479">Metal-binding</keyword>
<dbReference type="Pfam" id="PF13419">
    <property type="entry name" value="HAD_2"/>
    <property type="match status" value="1"/>
</dbReference>
<comment type="caution">
    <text evidence="5">The sequence shown here is derived from an EMBL/GenBank/DDBJ whole genome shotgun (WGS) entry which is preliminary data.</text>
</comment>
<gene>
    <name evidence="5" type="primary">gph_5</name>
    <name evidence="5" type="ORF">SDC9_13354</name>
</gene>
<dbReference type="GO" id="GO:0046872">
    <property type="term" value="F:metal ion binding"/>
    <property type="evidence" value="ECO:0007669"/>
    <property type="project" value="UniProtKB-KW"/>
</dbReference>
<dbReference type="Gene3D" id="3.40.50.1000">
    <property type="entry name" value="HAD superfamily/HAD-like"/>
    <property type="match status" value="1"/>
</dbReference>